<accession>A0A5P0ZIG3</accession>
<feature type="transmembrane region" description="Helical" evidence="8">
    <location>
        <begin position="417"/>
        <end position="435"/>
    </location>
</feature>
<sequence length="468" mass="51455">MGKGLIYLVNNEIEINEDGTRRGLSNLAVQMIAFGGSIGTGLFLGAGSTIHKTGPSILLIYLVIGIFFFFMMRAIGEMMYSDPQQHTFVSFIGKYVSPRFGIFAAWSYWAELILAGMAELTAISTYLKYWLPGAPSWLVQLVFLAVLTLVNLSMVRSFGRSETFLSGIKIVAILVLILVGAYLIATHHQNPAGTHASLSNLSDGFSFFPNGFHSFINAFPMVFFAFQGMEFVGITTAETKKPLKVLPRAVNQIIGRILLFYIGSLFIIMAITPWRSLSQSQSPFVQIFELAGLPAASQIINLVVIAAACSTLNSAIFSTGRHLYQLAQESSGKTLKPFETVSKSGIPYGSVLFSAGMMILAPIISSFNGLGTAFTFIASISSDIYILVCILTMVAHWKYRHSKDFRADGFKMPHYKWTNPLTVALFVGIFITLFFNKETILPAVGALIWLIGFNIILSITNKRKKLTT</sequence>
<evidence type="ECO:0000256" key="3">
    <source>
        <dbReference type="ARBA" id="ARBA00022475"/>
    </source>
</evidence>
<evidence type="ECO:0000256" key="4">
    <source>
        <dbReference type="ARBA" id="ARBA00022692"/>
    </source>
</evidence>
<feature type="transmembrane region" description="Helical" evidence="8">
    <location>
        <begin position="441"/>
        <end position="460"/>
    </location>
</feature>
<feature type="transmembrane region" description="Helical" evidence="8">
    <location>
        <begin position="373"/>
        <end position="397"/>
    </location>
</feature>
<comment type="subcellular location">
    <subcellularLocation>
        <location evidence="1">Cell membrane</location>
        <topology evidence="1">Multi-pass membrane protein</topology>
    </subcellularLocation>
</comment>
<evidence type="ECO:0000313" key="10">
    <source>
        <dbReference type="EMBL" id="MQS52812.1"/>
    </source>
</evidence>
<evidence type="ECO:0000256" key="1">
    <source>
        <dbReference type="ARBA" id="ARBA00004651"/>
    </source>
</evidence>
<dbReference type="GO" id="GO:0005886">
    <property type="term" value="C:plasma membrane"/>
    <property type="evidence" value="ECO:0007669"/>
    <property type="project" value="UniProtKB-SubCell"/>
</dbReference>
<proteinExistence type="predicted"/>
<feature type="transmembrane region" description="Helical" evidence="8">
    <location>
        <begin position="253"/>
        <end position="274"/>
    </location>
</feature>
<organism evidence="10 11">
    <name type="scientific">Companilactobacillus mishanensis</name>
    <dbReference type="NCBI Taxonomy" id="2486008"/>
    <lineage>
        <taxon>Bacteria</taxon>
        <taxon>Bacillati</taxon>
        <taxon>Bacillota</taxon>
        <taxon>Bacilli</taxon>
        <taxon>Lactobacillales</taxon>
        <taxon>Lactobacillaceae</taxon>
        <taxon>Companilactobacillus</taxon>
    </lineage>
</organism>
<feature type="transmembrane region" description="Helical" evidence="8">
    <location>
        <begin position="164"/>
        <end position="185"/>
    </location>
</feature>
<feature type="transmembrane region" description="Helical" evidence="8">
    <location>
        <begin position="299"/>
        <end position="324"/>
    </location>
</feature>
<dbReference type="PANTHER" id="PTHR43495">
    <property type="entry name" value="GABA PERMEASE"/>
    <property type="match status" value="1"/>
</dbReference>
<feature type="transmembrane region" description="Helical" evidence="8">
    <location>
        <begin position="345"/>
        <end position="367"/>
    </location>
</feature>
<dbReference type="OrthoDB" id="9780162at2"/>
<reference evidence="10 11" key="1">
    <citation type="journal article" date="2019" name="Syst. Appl. Microbiol.">
        <title>Polyphasic characterization of two novel Lactobacillus spp. isolated from blown salami packages: Description of Lactobacillus halodurans sp. nov. and Lactobacillus salsicarnum sp. nov.</title>
        <authorList>
            <person name="Schuster J.A."/>
            <person name="Klingl A."/>
            <person name="Vogel R.F."/>
            <person name="Ehrmann M.A."/>
        </authorList>
    </citation>
    <scope>NUCLEOTIDE SEQUENCE [LARGE SCALE GENOMIC DNA]</scope>
    <source>
        <strain evidence="10 11">TMW 1.2118</strain>
    </source>
</reference>
<dbReference type="EMBL" id="VDFM01000008">
    <property type="protein sequence ID" value="MQS52812.1"/>
    <property type="molecule type" value="Genomic_DNA"/>
</dbReference>
<evidence type="ECO:0000256" key="2">
    <source>
        <dbReference type="ARBA" id="ARBA00022448"/>
    </source>
</evidence>
<feature type="transmembrane region" description="Helical" evidence="8">
    <location>
        <begin position="129"/>
        <end position="152"/>
    </location>
</feature>
<keyword evidence="2" id="KW-0813">Transport</keyword>
<dbReference type="GO" id="GO:0006865">
    <property type="term" value="P:amino acid transport"/>
    <property type="evidence" value="ECO:0007669"/>
    <property type="project" value="UniProtKB-KW"/>
</dbReference>
<feature type="transmembrane region" description="Helical" evidence="8">
    <location>
        <begin position="88"/>
        <end position="109"/>
    </location>
</feature>
<feature type="transmembrane region" description="Helical" evidence="8">
    <location>
        <begin position="212"/>
        <end position="232"/>
    </location>
</feature>
<dbReference type="PROSITE" id="PS00218">
    <property type="entry name" value="AMINO_ACID_PERMEASE_1"/>
    <property type="match status" value="1"/>
</dbReference>
<dbReference type="InterPro" id="IPR004841">
    <property type="entry name" value="AA-permease/SLC12A_dom"/>
</dbReference>
<feature type="transmembrane region" description="Helical" evidence="8">
    <location>
        <begin position="31"/>
        <end position="50"/>
    </location>
</feature>
<keyword evidence="4 8" id="KW-0812">Transmembrane</keyword>
<evidence type="ECO:0000256" key="5">
    <source>
        <dbReference type="ARBA" id="ARBA00022970"/>
    </source>
</evidence>
<keyword evidence="7 8" id="KW-0472">Membrane</keyword>
<dbReference type="FunFam" id="1.20.1740.10:FF:000001">
    <property type="entry name" value="Amino acid permease"/>
    <property type="match status" value="1"/>
</dbReference>
<dbReference type="Pfam" id="PF00324">
    <property type="entry name" value="AA_permease"/>
    <property type="match status" value="1"/>
</dbReference>
<dbReference type="InterPro" id="IPR004840">
    <property type="entry name" value="Amino_acid_permease_CS"/>
</dbReference>
<dbReference type="GO" id="GO:0055085">
    <property type="term" value="P:transmembrane transport"/>
    <property type="evidence" value="ECO:0007669"/>
    <property type="project" value="InterPro"/>
</dbReference>
<evidence type="ECO:0000313" key="11">
    <source>
        <dbReference type="Proteomes" id="UP000380386"/>
    </source>
</evidence>
<protein>
    <submittedName>
        <fullName evidence="10">Amino acid permease</fullName>
    </submittedName>
</protein>
<dbReference type="Proteomes" id="UP000380386">
    <property type="component" value="Unassembled WGS sequence"/>
</dbReference>
<feature type="transmembrane region" description="Helical" evidence="8">
    <location>
        <begin position="56"/>
        <end position="76"/>
    </location>
</feature>
<dbReference type="AlphaFoldDB" id="A0A5P0ZIG3"/>
<feature type="domain" description="Amino acid permease/ SLC12A" evidence="9">
    <location>
        <begin position="29"/>
        <end position="444"/>
    </location>
</feature>
<evidence type="ECO:0000256" key="8">
    <source>
        <dbReference type="SAM" id="Phobius"/>
    </source>
</evidence>
<comment type="caution">
    <text evidence="10">The sequence shown here is derived from an EMBL/GenBank/DDBJ whole genome shotgun (WGS) entry which is preliminary data.</text>
</comment>
<gene>
    <name evidence="10" type="ORF">FHL02_07230</name>
</gene>
<evidence type="ECO:0000256" key="6">
    <source>
        <dbReference type="ARBA" id="ARBA00022989"/>
    </source>
</evidence>
<keyword evidence="3" id="KW-1003">Cell membrane</keyword>
<dbReference type="PIRSF" id="PIRSF006060">
    <property type="entry name" value="AA_transporter"/>
    <property type="match status" value="1"/>
</dbReference>
<name>A0A5P0ZIG3_9LACO</name>
<evidence type="ECO:0000256" key="7">
    <source>
        <dbReference type="ARBA" id="ARBA00023136"/>
    </source>
</evidence>
<keyword evidence="6 8" id="KW-1133">Transmembrane helix</keyword>
<evidence type="ECO:0000259" key="9">
    <source>
        <dbReference type="Pfam" id="PF00324"/>
    </source>
</evidence>
<dbReference type="PANTHER" id="PTHR43495:SF2">
    <property type="entry name" value="D-SERINE_D-ALANINE_GLYCINE TRANSPORTER"/>
    <property type="match status" value="1"/>
</dbReference>
<dbReference type="Gene3D" id="1.20.1740.10">
    <property type="entry name" value="Amino acid/polyamine transporter I"/>
    <property type="match status" value="1"/>
</dbReference>
<keyword evidence="5" id="KW-0029">Amino-acid transport</keyword>